<protein>
    <submittedName>
        <fullName evidence="2">Uncharacterized protein</fullName>
    </submittedName>
</protein>
<reference evidence="1" key="2">
    <citation type="submission" date="2020-06" db="EMBL/GenBank/DDBJ databases">
        <authorList>
            <person name="Ji K."/>
            <person name="Li J."/>
        </authorList>
    </citation>
    <scope>NUCLEOTIDE SEQUENCE</scope>
    <source>
        <strain evidence="1">JKM2019</strain>
        <tissue evidence="1">Whole body</tissue>
    </source>
</reference>
<gene>
    <name evidence="2" type="ORF">DERF_003119</name>
    <name evidence="1" type="ORF">HUG17_5130</name>
</gene>
<dbReference type="Proteomes" id="UP000828236">
    <property type="component" value="Unassembled WGS sequence"/>
</dbReference>
<sequence>MAPFSAQQQQFHLVNSTIFILSSLKSSTSTNIDSYPNFCLKHPIHVAKANSYWPFIVYCFTKPSSTPLSKTLFTSFVFTLFLIHIYHSLNYPISDNRNSNPYYSHQLNIQHSNIGDLHQQQSIINKHFLIEADHLQWSKLIPNKFYRNLTDNNWFNSTKTVIFPCFIG</sequence>
<reference evidence="2" key="1">
    <citation type="submission" date="2013-05" db="EMBL/GenBank/DDBJ databases">
        <authorList>
            <person name="Yim A.K.Y."/>
            <person name="Chan T.F."/>
            <person name="Ji K.M."/>
            <person name="Liu X.Y."/>
            <person name="Zhou J.W."/>
            <person name="Li R.Q."/>
            <person name="Yang K.Y."/>
            <person name="Li J."/>
            <person name="Li M."/>
            <person name="Law P.T.W."/>
            <person name="Wu Y.L."/>
            <person name="Cai Z.L."/>
            <person name="Qin H."/>
            <person name="Bao Y."/>
            <person name="Leung R.K.K."/>
            <person name="Ng P.K.S."/>
            <person name="Zou J."/>
            <person name="Zhong X.J."/>
            <person name="Ran P.X."/>
            <person name="Zhong N.S."/>
            <person name="Liu Z.G."/>
            <person name="Tsui S.K.W."/>
        </authorList>
    </citation>
    <scope>NUCLEOTIDE SEQUENCE</scope>
    <source>
        <strain evidence="2">Derf</strain>
        <tissue evidence="2">Whole organism</tissue>
    </source>
</reference>
<evidence type="ECO:0000313" key="3">
    <source>
        <dbReference type="Proteomes" id="UP000790347"/>
    </source>
</evidence>
<accession>A0A922LCD6</accession>
<comment type="caution">
    <text evidence="2">The sequence shown here is derived from an EMBL/GenBank/DDBJ whole genome shotgun (WGS) entry which is preliminary data.</text>
</comment>
<dbReference type="EMBL" id="ASGP02000001">
    <property type="protein sequence ID" value="KAH9529227.1"/>
    <property type="molecule type" value="Genomic_DNA"/>
</dbReference>
<organism evidence="2 3">
    <name type="scientific">Dermatophagoides farinae</name>
    <name type="common">American house dust mite</name>
    <dbReference type="NCBI Taxonomy" id="6954"/>
    <lineage>
        <taxon>Eukaryota</taxon>
        <taxon>Metazoa</taxon>
        <taxon>Ecdysozoa</taxon>
        <taxon>Arthropoda</taxon>
        <taxon>Chelicerata</taxon>
        <taxon>Arachnida</taxon>
        <taxon>Acari</taxon>
        <taxon>Acariformes</taxon>
        <taxon>Sarcoptiformes</taxon>
        <taxon>Astigmata</taxon>
        <taxon>Psoroptidia</taxon>
        <taxon>Analgoidea</taxon>
        <taxon>Pyroglyphidae</taxon>
        <taxon>Dermatophagoidinae</taxon>
        <taxon>Dermatophagoides</taxon>
    </lineage>
</organism>
<dbReference type="EMBL" id="SDOV01000004">
    <property type="protein sequence ID" value="KAH7642085.1"/>
    <property type="molecule type" value="Genomic_DNA"/>
</dbReference>
<evidence type="ECO:0000313" key="1">
    <source>
        <dbReference type="EMBL" id="KAH7642085.1"/>
    </source>
</evidence>
<name>A0A922LCD6_DERFA</name>
<proteinExistence type="predicted"/>
<dbReference type="Proteomes" id="UP000790347">
    <property type="component" value="Unassembled WGS sequence"/>
</dbReference>
<keyword evidence="3" id="KW-1185">Reference proteome</keyword>
<evidence type="ECO:0000313" key="2">
    <source>
        <dbReference type="EMBL" id="KAH9529227.1"/>
    </source>
</evidence>
<dbReference type="AlphaFoldDB" id="A0A922LCD6"/>
<reference evidence="1" key="3">
    <citation type="journal article" date="2021" name="World Allergy Organ. J.">
        <title>Chromosome-level assembly of Dermatophagoides farinae genome and transcriptome reveals two novel allergens Der f 37 and Der f 39.</title>
        <authorList>
            <person name="Chen J."/>
            <person name="Cai Z."/>
            <person name="Fan D."/>
            <person name="Hu J."/>
            <person name="Hou Y."/>
            <person name="He Y."/>
            <person name="Zhang Z."/>
            <person name="Zhao Z."/>
            <person name="Gao P."/>
            <person name="Hu W."/>
            <person name="Sun J."/>
            <person name="Li J."/>
            <person name="Ji K."/>
        </authorList>
    </citation>
    <scope>NUCLEOTIDE SEQUENCE</scope>
    <source>
        <strain evidence="1">JKM2019</strain>
    </source>
</reference>
<reference evidence="2" key="4">
    <citation type="journal article" date="2022" name="Res Sq">
        <title>Comparative Genomics Reveals Insights into the Divergent Evolution of Astigmatic Mites and Household Pest Adaptations.</title>
        <authorList>
            <person name="Xiong Q."/>
            <person name="Wan A.T.-Y."/>
            <person name="Liu X.-Y."/>
            <person name="Fung C.S.-H."/>
            <person name="Xiao X."/>
            <person name="Malainual N."/>
            <person name="Hou J."/>
            <person name="Wang L."/>
            <person name="Wang M."/>
            <person name="Yang K."/>
            <person name="Cui Y."/>
            <person name="Leung E."/>
            <person name="Nong W."/>
            <person name="Shin S.-K."/>
            <person name="Au S."/>
            <person name="Jeong K.Y."/>
            <person name="Chew F.T."/>
            <person name="Hui J."/>
            <person name="Leung T.F."/>
            <person name="Tungtrongchitr A."/>
            <person name="Zhong N."/>
            <person name="Liu Z."/>
            <person name="Tsui S."/>
        </authorList>
    </citation>
    <scope>NUCLEOTIDE SEQUENCE</scope>
    <source>
        <strain evidence="2">Derf</strain>
        <tissue evidence="2">Whole organism</tissue>
    </source>
</reference>